<feature type="coiled-coil region" evidence="2">
    <location>
        <begin position="114"/>
        <end position="141"/>
    </location>
</feature>
<dbReference type="Pfam" id="PF00990">
    <property type="entry name" value="GGDEF"/>
    <property type="match status" value="1"/>
</dbReference>
<dbReference type="Pfam" id="PF00072">
    <property type="entry name" value="Response_reg"/>
    <property type="match status" value="1"/>
</dbReference>
<dbReference type="SMART" id="SM00448">
    <property type="entry name" value="REC"/>
    <property type="match status" value="1"/>
</dbReference>
<dbReference type="EMBL" id="JARRAF010000006">
    <property type="protein sequence ID" value="MDK2123746.1"/>
    <property type="molecule type" value="Genomic_DNA"/>
</dbReference>
<dbReference type="Gene3D" id="3.30.70.270">
    <property type="match status" value="1"/>
</dbReference>
<accession>A0ABT7DUM1</accession>
<evidence type="ECO:0000313" key="6">
    <source>
        <dbReference type="EMBL" id="MDK2123746.1"/>
    </source>
</evidence>
<dbReference type="InterPro" id="IPR001789">
    <property type="entry name" value="Sig_transdc_resp-reg_receiver"/>
</dbReference>
<dbReference type="PROSITE" id="PS50110">
    <property type="entry name" value="RESPONSE_REGULATORY"/>
    <property type="match status" value="1"/>
</dbReference>
<dbReference type="SMART" id="SM00052">
    <property type="entry name" value="EAL"/>
    <property type="match status" value="1"/>
</dbReference>
<dbReference type="Proteomes" id="UP001172778">
    <property type="component" value="Unassembled WGS sequence"/>
</dbReference>
<name>A0ABT7DUM1_9NEIS</name>
<dbReference type="NCBIfam" id="TIGR00254">
    <property type="entry name" value="GGDEF"/>
    <property type="match status" value="1"/>
</dbReference>
<evidence type="ECO:0000313" key="7">
    <source>
        <dbReference type="Proteomes" id="UP001172778"/>
    </source>
</evidence>
<protein>
    <submittedName>
        <fullName evidence="6">EAL domain-containing protein</fullName>
    </submittedName>
</protein>
<keyword evidence="2" id="KW-0175">Coiled coil</keyword>
<organism evidence="6 7">
    <name type="scientific">Parachitinimonas caeni</name>
    <dbReference type="NCBI Taxonomy" id="3031301"/>
    <lineage>
        <taxon>Bacteria</taxon>
        <taxon>Pseudomonadati</taxon>
        <taxon>Pseudomonadota</taxon>
        <taxon>Betaproteobacteria</taxon>
        <taxon>Neisseriales</taxon>
        <taxon>Chitinibacteraceae</taxon>
        <taxon>Parachitinimonas</taxon>
    </lineage>
</organism>
<feature type="domain" description="EAL" evidence="4">
    <location>
        <begin position="312"/>
        <end position="566"/>
    </location>
</feature>
<dbReference type="InterPro" id="IPR001633">
    <property type="entry name" value="EAL_dom"/>
</dbReference>
<dbReference type="CDD" id="cd01949">
    <property type="entry name" value="GGDEF"/>
    <property type="match status" value="1"/>
</dbReference>
<evidence type="ECO:0000256" key="2">
    <source>
        <dbReference type="SAM" id="Coils"/>
    </source>
</evidence>
<dbReference type="InterPro" id="IPR043128">
    <property type="entry name" value="Rev_trsase/Diguanyl_cyclase"/>
</dbReference>
<dbReference type="InterPro" id="IPR050706">
    <property type="entry name" value="Cyclic-di-GMP_PDE-like"/>
</dbReference>
<dbReference type="SUPFAM" id="SSF52172">
    <property type="entry name" value="CheY-like"/>
    <property type="match status" value="1"/>
</dbReference>
<reference evidence="6" key="1">
    <citation type="submission" date="2023-03" db="EMBL/GenBank/DDBJ databases">
        <title>Chitinimonas shenzhenensis gen. nov., sp. nov., a novel member of family Burkholderiaceae isolated from activated sludge collected in Shen Zhen, China.</title>
        <authorList>
            <person name="Wang X."/>
        </authorList>
    </citation>
    <scope>NUCLEOTIDE SEQUENCE</scope>
    <source>
        <strain evidence="6">DQS-5</strain>
    </source>
</reference>
<dbReference type="Pfam" id="PF00563">
    <property type="entry name" value="EAL"/>
    <property type="match status" value="1"/>
</dbReference>
<evidence type="ECO:0000256" key="1">
    <source>
        <dbReference type="PROSITE-ProRule" id="PRU00169"/>
    </source>
</evidence>
<dbReference type="RefSeq" id="WP_284100051.1">
    <property type="nucleotide sequence ID" value="NZ_JARRAF010000006.1"/>
</dbReference>
<dbReference type="SUPFAM" id="SSF141868">
    <property type="entry name" value="EAL domain-like"/>
    <property type="match status" value="1"/>
</dbReference>
<dbReference type="PROSITE" id="PS50887">
    <property type="entry name" value="GGDEF"/>
    <property type="match status" value="1"/>
</dbReference>
<comment type="caution">
    <text evidence="6">The sequence shown here is derived from an EMBL/GenBank/DDBJ whole genome shotgun (WGS) entry which is preliminary data.</text>
</comment>
<feature type="domain" description="Response regulatory" evidence="3">
    <location>
        <begin position="5"/>
        <end position="121"/>
    </location>
</feature>
<dbReference type="CDD" id="cd17574">
    <property type="entry name" value="REC_OmpR"/>
    <property type="match status" value="1"/>
</dbReference>
<dbReference type="InterPro" id="IPR029787">
    <property type="entry name" value="Nucleotide_cyclase"/>
</dbReference>
<dbReference type="CDD" id="cd01948">
    <property type="entry name" value="EAL"/>
    <property type="match status" value="1"/>
</dbReference>
<evidence type="ECO:0000259" key="3">
    <source>
        <dbReference type="PROSITE" id="PS50110"/>
    </source>
</evidence>
<dbReference type="PANTHER" id="PTHR33121">
    <property type="entry name" value="CYCLIC DI-GMP PHOSPHODIESTERASE PDEF"/>
    <property type="match status" value="1"/>
</dbReference>
<proteinExistence type="predicted"/>
<dbReference type="Gene3D" id="3.20.20.450">
    <property type="entry name" value="EAL domain"/>
    <property type="match status" value="1"/>
</dbReference>
<dbReference type="SMART" id="SM00267">
    <property type="entry name" value="GGDEF"/>
    <property type="match status" value="1"/>
</dbReference>
<dbReference type="InterPro" id="IPR011006">
    <property type="entry name" value="CheY-like_superfamily"/>
</dbReference>
<dbReference type="PANTHER" id="PTHR33121:SF71">
    <property type="entry name" value="OXYGEN SENSOR PROTEIN DOSP"/>
    <property type="match status" value="1"/>
</dbReference>
<evidence type="ECO:0000259" key="4">
    <source>
        <dbReference type="PROSITE" id="PS50883"/>
    </source>
</evidence>
<keyword evidence="1" id="KW-0597">Phosphoprotein</keyword>
<dbReference type="InterPro" id="IPR035919">
    <property type="entry name" value="EAL_sf"/>
</dbReference>
<feature type="modified residue" description="4-aspartylphosphate" evidence="1">
    <location>
        <position position="54"/>
    </location>
</feature>
<sequence length="569" mass="62763">MSMRKILVVEDEDPIRNNLARLLRIEKYDVVAAENGKVALAKVAEFKPDLIVSDMMMPELDGAGLITALRADPEMASIPFIFLTARADRSDFREGMRLGADDYVTKPFTRAEILEAIEARLKKADQVAAKYEAELTRTREELSYYMHHDAVTGLPNRLMLRELFEQAKASGKVGVLAFGVDRFAQLVAGRGGEFHDELLRAIASRLASTMPGVVPVHVLDDQFVLLSPGTGDEQTLIEMARELRDKMAVSLTLSGVTVLPTASIGIACWPSDGSDIDELAPLAQRALSVASQDGGNTERAISRIREQGLHERLMLESDLLRALERQEFELHYQPQVSLTTGKVVGAEALVRWRHPERGLVSPALFLPLAEESGAIVPMGRWVLEAACDAAREWARLGFAHVRVGVNISGRQFKPESFVPMIRSVLSASGLPPSQLDLEVTESVTMQDIDTCAAMLRELRELGLTTSLDDFGTGYSSLTYLKRLPFHTLKIDQSFVRNSHVHPHNAAIVEAISQMGRQLGLQLIAEGVEAIEELNLVRAAGCHEMQGYYFSKPLPFNDFIALLVSGRILV</sequence>
<gene>
    <name evidence="6" type="ORF">PZA18_06755</name>
</gene>
<dbReference type="SUPFAM" id="SSF55073">
    <property type="entry name" value="Nucleotide cyclase"/>
    <property type="match status" value="1"/>
</dbReference>
<dbReference type="PROSITE" id="PS50883">
    <property type="entry name" value="EAL"/>
    <property type="match status" value="1"/>
</dbReference>
<keyword evidence="7" id="KW-1185">Reference proteome</keyword>
<dbReference type="InterPro" id="IPR000160">
    <property type="entry name" value="GGDEF_dom"/>
</dbReference>
<feature type="domain" description="GGDEF" evidence="5">
    <location>
        <begin position="171"/>
        <end position="303"/>
    </location>
</feature>
<evidence type="ECO:0000259" key="5">
    <source>
        <dbReference type="PROSITE" id="PS50887"/>
    </source>
</evidence>
<dbReference type="Gene3D" id="3.40.50.2300">
    <property type="match status" value="1"/>
</dbReference>